<accession>A0ABU7H2K5</accession>
<dbReference type="EMBL" id="JAZDQU010000002">
    <property type="protein sequence ID" value="MEE1885553.1"/>
    <property type="molecule type" value="Genomic_DNA"/>
</dbReference>
<sequence length="118" mass="13788">METSSIEIFQTIRASMQPYAAMGFNAEINSENEYKLSTSENPNLKNRQFCKVYIQNNQVYCCLFNDKLPNDMVQNLKELGKFDGENCFLVNSFSELSKMELEEILSVGYKLFKFKHWV</sequence>
<keyword evidence="2" id="KW-1185">Reference proteome</keyword>
<name>A0ABU7H2K5_9SPHI</name>
<organism evidence="1 2">
    <name type="scientific">Pedobacter flavus</name>
    <dbReference type="NCBI Taxonomy" id="3113906"/>
    <lineage>
        <taxon>Bacteria</taxon>
        <taxon>Pseudomonadati</taxon>
        <taxon>Bacteroidota</taxon>
        <taxon>Sphingobacteriia</taxon>
        <taxon>Sphingobacteriales</taxon>
        <taxon>Sphingobacteriaceae</taxon>
        <taxon>Pedobacter</taxon>
    </lineage>
</organism>
<comment type="caution">
    <text evidence="1">The sequence shown here is derived from an EMBL/GenBank/DDBJ whole genome shotgun (WGS) entry which is preliminary data.</text>
</comment>
<evidence type="ECO:0008006" key="3">
    <source>
        <dbReference type="Google" id="ProtNLM"/>
    </source>
</evidence>
<protein>
    <recommendedName>
        <fullName evidence="3">DUF1801 domain-containing protein</fullName>
    </recommendedName>
</protein>
<dbReference type="RefSeq" id="WP_330146448.1">
    <property type="nucleotide sequence ID" value="NZ_JAZDQU010000002.1"/>
</dbReference>
<gene>
    <name evidence="1" type="ORF">VRU49_09010</name>
</gene>
<proteinExistence type="predicted"/>
<dbReference type="Proteomes" id="UP001337681">
    <property type="component" value="Unassembled WGS sequence"/>
</dbReference>
<evidence type="ECO:0000313" key="1">
    <source>
        <dbReference type="EMBL" id="MEE1885553.1"/>
    </source>
</evidence>
<evidence type="ECO:0000313" key="2">
    <source>
        <dbReference type="Proteomes" id="UP001337681"/>
    </source>
</evidence>
<reference evidence="1 2" key="1">
    <citation type="submission" date="2024-01" db="EMBL/GenBank/DDBJ databases">
        <title>Pedobacter sp. nov., isolated from oil-contaminated soil.</title>
        <authorList>
            <person name="Le N.T.T."/>
        </authorList>
    </citation>
    <scope>NUCLEOTIDE SEQUENCE [LARGE SCALE GENOMIC DNA]</scope>
    <source>
        <strain evidence="1 2">VNH31</strain>
    </source>
</reference>